<dbReference type="Proteomes" id="UP001595891">
    <property type="component" value="Unassembled WGS sequence"/>
</dbReference>
<name>A0ABV9ELG7_9ACTN</name>
<feature type="compositionally biased region" description="Low complexity" evidence="1">
    <location>
        <begin position="425"/>
        <end position="442"/>
    </location>
</feature>
<feature type="compositionally biased region" description="Low complexity" evidence="1">
    <location>
        <begin position="347"/>
        <end position="385"/>
    </location>
</feature>
<feature type="signal peptide" evidence="2">
    <location>
        <begin position="1"/>
        <end position="21"/>
    </location>
</feature>
<feature type="chain" id="PRO_5047028475" evidence="2">
    <location>
        <begin position="22"/>
        <end position="748"/>
    </location>
</feature>
<gene>
    <name evidence="3" type="ORF">ACFO8L_30735</name>
</gene>
<dbReference type="PROSITE" id="PS51257">
    <property type="entry name" value="PROKAR_LIPOPROTEIN"/>
    <property type="match status" value="1"/>
</dbReference>
<evidence type="ECO:0000313" key="3">
    <source>
        <dbReference type="EMBL" id="MFC4590507.1"/>
    </source>
</evidence>
<protein>
    <submittedName>
        <fullName evidence="3">Beta-propeller domain-containing protein</fullName>
    </submittedName>
</protein>
<keyword evidence="4" id="KW-1185">Reference proteome</keyword>
<dbReference type="RefSeq" id="WP_262848517.1">
    <property type="nucleotide sequence ID" value="NZ_JANZYP010000074.1"/>
</dbReference>
<feature type="region of interest" description="Disordered" evidence="1">
    <location>
        <begin position="347"/>
        <end position="462"/>
    </location>
</feature>
<comment type="caution">
    <text evidence="3">The sequence shown here is derived from an EMBL/GenBank/DDBJ whole genome shotgun (WGS) entry which is preliminary data.</text>
</comment>
<dbReference type="InterPro" id="IPR019198">
    <property type="entry name" value="Beta_propeller_containing"/>
</dbReference>
<sequence>MRTSIGTAALVALAAGLVATACTDGGGVATVPKAGEPVTLGDIKLVSYSGCDDMLEALRGATARNVGPWGLGGDMIYTDLGSRRDAVAKSVGQTSEPAYSTTNVNEAGVDEPDLVKTDGKRIISYSRGVLRVVDVASKKVTGSLRLVPSQQRWAPGELLVHGDRALVIFGGGGILPLGATAKRAASPGPKYVLVDLKDMKSLGSIIPMGSHVDARLVGSTVRIVVRSQPEITFPPGRDGDTEKILLKRNQDVVRAAPVDAWLPSYEVTGPDGAPHKEKVKCEQVSHPEEYTGTSMLTVHTIDLEGTLDAGDPISVAADGDTVYATPSSLYVTSNPRWWFRRMIDDTPTTETTPAITSPTPTLTDPISTPVASASATSTGPAAGNTEASPSATVVAPKDPVSSAPAEKVEPSDDPAMPSLLPESPAPVDTPTVVPPSAVDTPTAVPPSPAGTPTAEPSPPERTEVHRFDITKPGAPRYVASGAVPGRLLNQYSLSDYEGNLRVATTSLGEKLDQAKASSAVYVLNADTLAKVGEVSGLGSGERIYSVRFIGPVGYVVTFRQVDPLYTLDLRDPARPKVTGELKITGYSAYLHPAGDGRLIGIGQEASEEGRTQGTQVSLFDVSDPAKPARLSRFHQKDAGSEAEWDPHAFLYWPSAGIAVVPLNSYGGRTDSPESAALVLKVGDTSITRTGLITHPKQDGGGGGGFAPDDSMIRRSLVIGGTLWTVSDQGLKASDATSLDDQGWVPFTT</sequence>
<evidence type="ECO:0000256" key="1">
    <source>
        <dbReference type="SAM" id="MobiDB-lite"/>
    </source>
</evidence>
<feature type="compositionally biased region" description="Pro residues" evidence="1">
    <location>
        <begin position="443"/>
        <end position="457"/>
    </location>
</feature>
<dbReference type="EMBL" id="JBHSFN010000023">
    <property type="protein sequence ID" value="MFC4590507.1"/>
    <property type="molecule type" value="Genomic_DNA"/>
</dbReference>
<accession>A0ABV9ELG7</accession>
<evidence type="ECO:0000313" key="4">
    <source>
        <dbReference type="Proteomes" id="UP001595891"/>
    </source>
</evidence>
<organism evidence="3 4">
    <name type="scientific">Sphaerisporangium corydalis</name>
    <dbReference type="NCBI Taxonomy" id="1441875"/>
    <lineage>
        <taxon>Bacteria</taxon>
        <taxon>Bacillati</taxon>
        <taxon>Actinomycetota</taxon>
        <taxon>Actinomycetes</taxon>
        <taxon>Streptosporangiales</taxon>
        <taxon>Streptosporangiaceae</taxon>
        <taxon>Sphaerisporangium</taxon>
    </lineage>
</organism>
<keyword evidence="2" id="KW-0732">Signal</keyword>
<proteinExistence type="predicted"/>
<evidence type="ECO:0000256" key="2">
    <source>
        <dbReference type="SAM" id="SignalP"/>
    </source>
</evidence>
<dbReference type="Pfam" id="PF09826">
    <property type="entry name" value="Beta_propel"/>
    <property type="match status" value="1"/>
</dbReference>
<reference evidence="4" key="1">
    <citation type="journal article" date="2019" name="Int. J. Syst. Evol. Microbiol.">
        <title>The Global Catalogue of Microorganisms (GCM) 10K type strain sequencing project: providing services to taxonomists for standard genome sequencing and annotation.</title>
        <authorList>
            <consortium name="The Broad Institute Genomics Platform"/>
            <consortium name="The Broad Institute Genome Sequencing Center for Infectious Disease"/>
            <person name="Wu L."/>
            <person name="Ma J."/>
        </authorList>
    </citation>
    <scope>NUCLEOTIDE SEQUENCE [LARGE SCALE GENOMIC DNA]</scope>
    <source>
        <strain evidence="4">CCUG 49560</strain>
    </source>
</reference>